<keyword evidence="2" id="KW-0812">Transmembrane</keyword>
<evidence type="ECO:0000256" key="1">
    <source>
        <dbReference type="SAM" id="MobiDB-lite"/>
    </source>
</evidence>
<dbReference type="KEGG" id="bdw:94337435"/>
<evidence type="ECO:0000256" key="2">
    <source>
        <dbReference type="SAM" id="Phobius"/>
    </source>
</evidence>
<feature type="compositionally biased region" description="Low complexity" evidence="1">
    <location>
        <begin position="1"/>
        <end position="10"/>
    </location>
</feature>
<feature type="region of interest" description="Disordered" evidence="1">
    <location>
        <begin position="1"/>
        <end position="32"/>
    </location>
</feature>
<sequence>MRPMAQHTRVVPPPPPPRSHQPSIPIAQATKPIPDSGGNFYNETLDPFRIFKLFGLAIVSVYYLVVIIPSGIKNGTNFVSYGILSIENRLVDCISRGMVFFLETGFLRAILNGIQGGIGKILAFLSAKFPSSAFISRCIVANTVDAYASMFTVATFCGLYFGLVKLAQVAFDKYLEVRVRMFCVNRISMDRFHNKEYTNREIATLIGSTEYLRLKSKRVGQGPESWNWQLYERKYGRAPQPEDDSEL</sequence>
<keyword evidence="2" id="KW-0472">Membrane</keyword>
<keyword evidence="4" id="KW-1185">Reference proteome</keyword>
<evidence type="ECO:0000313" key="3">
    <source>
        <dbReference type="EMBL" id="KAK2195462.1"/>
    </source>
</evidence>
<keyword evidence="2" id="KW-1133">Transmembrane helix</keyword>
<protein>
    <submittedName>
        <fullName evidence="3">Uncharacterized protein</fullName>
    </submittedName>
</protein>
<dbReference type="AlphaFoldDB" id="A0AAD9UN73"/>
<feature type="transmembrane region" description="Helical" evidence="2">
    <location>
        <begin position="146"/>
        <end position="171"/>
    </location>
</feature>
<dbReference type="RefSeq" id="XP_067802305.1">
    <property type="nucleotide sequence ID" value="XM_067948154.1"/>
</dbReference>
<evidence type="ECO:0000313" key="4">
    <source>
        <dbReference type="Proteomes" id="UP001214638"/>
    </source>
</evidence>
<gene>
    <name evidence="3" type="ORF">BdWA1_003138</name>
</gene>
<dbReference type="Proteomes" id="UP001214638">
    <property type="component" value="Unassembled WGS sequence"/>
</dbReference>
<proteinExistence type="predicted"/>
<feature type="transmembrane region" description="Helical" evidence="2">
    <location>
        <begin position="53"/>
        <end position="72"/>
    </location>
</feature>
<dbReference type="EMBL" id="JALLKP010000004">
    <property type="protein sequence ID" value="KAK2195462.1"/>
    <property type="molecule type" value="Genomic_DNA"/>
</dbReference>
<accession>A0AAD9UN73</accession>
<reference evidence="3" key="1">
    <citation type="journal article" date="2023" name="Nat. Microbiol.">
        <title>Babesia duncani multi-omics identifies virulence factors and drug targets.</title>
        <authorList>
            <person name="Singh P."/>
            <person name="Lonardi S."/>
            <person name="Liang Q."/>
            <person name="Vydyam P."/>
            <person name="Khabirova E."/>
            <person name="Fang T."/>
            <person name="Gihaz S."/>
            <person name="Thekkiniath J."/>
            <person name="Munshi M."/>
            <person name="Abel S."/>
            <person name="Ciampossin L."/>
            <person name="Batugedara G."/>
            <person name="Gupta M."/>
            <person name="Lu X.M."/>
            <person name="Lenz T."/>
            <person name="Chakravarty S."/>
            <person name="Cornillot E."/>
            <person name="Hu Y."/>
            <person name="Ma W."/>
            <person name="Gonzalez L.M."/>
            <person name="Sanchez S."/>
            <person name="Estrada K."/>
            <person name="Sanchez-Flores A."/>
            <person name="Montero E."/>
            <person name="Harb O.S."/>
            <person name="Le Roch K.G."/>
            <person name="Mamoun C.B."/>
        </authorList>
    </citation>
    <scope>NUCLEOTIDE SEQUENCE</scope>
    <source>
        <strain evidence="3">WA1</strain>
    </source>
</reference>
<organism evidence="3 4">
    <name type="scientific">Babesia duncani</name>
    <dbReference type="NCBI Taxonomy" id="323732"/>
    <lineage>
        <taxon>Eukaryota</taxon>
        <taxon>Sar</taxon>
        <taxon>Alveolata</taxon>
        <taxon>Apicomplexa</taxon>
        <taxon>Aconoidasida</taxon>
        <taxon>Piroplasmida</taxon>
        <taxon>Babesiidae</taxon>
        <taxon>Babesia</taxon>
    </lineage>
</organism>
<dbReference type="GeneID" id="94337435"/>
<comment type="caution">
    <text evidence="3">The sequence shown here is derived from an EMBL/GenBank/DDBJ whole genome shotgun (WGS) entry which is preliminary data.</text>
</comment>
<name>A0AAD9UN73_9APIC</name>